<keyword evidence="2" id="KW-1185">Reference proteome</keyword>
<comment type="caution">
    <text evidence="1">The sequence shown here is derived from an EMBL/GenBank/DDBJ whole genome shotgun (WGS) entry which is preliminary data.</text>
</comment>
<evidence type="ECO:0000313" key="2">
    <source>
        <dbReference type="Proteomes" id="UP001234297"/>
    </source>
</evidence>
<name>A0ACC2LK84_PERAE</name>
<protein>
    <submittedName>
        <fullName evidence="1">Uncharacterized protein</fullName>
    </submittedName>
</protein>
<reference evidence="1 2" key="1">
    <citation type="journal article" date="2022" name="Hortic Res">
        <title>A haplotype resolved chromosomal level avocado genome allows analysis of novel avocado genes.</title>
        <authorList>
            <person name="Nath O."/>
            <person name="Fletcher S.J."/>
            <person name="Hayward A."/>
            <person name="Shaw L.M."/>
            <person name="Masouleh A.K."/>
            <person name="Furtado A."/>
            <person name="Henry R.J."/>
            <person name="Mitter N."/>
        </authorList>
    </citation>
    <scope>NUCLEOTIDE SEQUENCE [LARGE SCALE GENOMIC DNA]</scope>
    <source>
        <strain evidence="2">cv. Hass</strain>
    </source>
</reference>
<dbReference type="EMBL" id="CM056816">
    <property type="protein sequence ID" value="KAJ8633788.1"/>
    <property type="molecule type" value="Genomic_DNA"/>
</dbReference>
<organism evidence="1 2">
    <name type="scientific">Persea americana</name>
    <name type="common">Avocado</name>
    <dbReference type="NCBI Taxonomy" id="3435"/>
    <lineage>
        <taxon>Eukaryota</taxon>
        <taxon>Viridiplantae</taxon>
        <taxon>Streptophyta</taxon>
        <taxon>Embryophyta</taxon>
        <taxon>Tracheophyta</taxon>
        <taxon>Spermatophyta</taxon>
        <taxon>Magnoliopsida</taxon>
        <taxon>Magnoliidae</taxon>
        <taxon>Laurales</taxon>
        <taxon>Lauraceae</taxon>
        <taxon>Persea</taxon>
    </lineage>
</organism>
<dbReference type="Proteomes" id="UP001234297">
    <property type="component" value="Chromosome 8"/>
</dbReference>
<sequence>MRKGGYTGMRCKLHPLEPGTVGVCASCLRERLLDLLAAQARDAGSGDDRRKSDPPLIFPRSVSPYINRRSVHDQHHLLIYSTPQVGPTFSGDGNVKKKHGRFSLFRSLFRSSARSGEMDGDHRVFGARNESLPSNSSPSWFSTLLPRSRKKKSRLFSLDDEFSGAGCRRSCPAVDRGMSPSAERKGYEDGDESPIGSGYSSESSTGRRKPATATPAQRKRGGEAQHSRNVSGFAFCLSPLVSHHHRPESGPSGEFRGANRHHWSSAASLSSNRSRKLVDFGRYP</sequence>
<accession>A0ACC2LK84</accession>
<gene>
    <name evidence="1" type="ORF">MRB53_027124</name>
</gene>
<proteinExistence type="predicted"/>
<evidence type="ECO:0000313" key="1">
    <source>
        <dbReference type="EMBL" id="KAJ8633788.1"/>
    </source>
</evidence>